<protein>
    <recommendedName>
        <fullName evidence="1">Glycosyl transferase family 1 domain-containing protein</fullName>
    </recommendedName>
</protein>
<comment type="caution">
    <text evidence="2">The sequence shown here is derived from an EMBL/GenBank/DDBJ whole genome shotgun (WGS) entry which is preliminary data.</text>
</comment>
<gene>
    <name evidence="2" type="ORF">LCGC14_1988230</name>
</gene>
<evidence type="ECO:0000313" key="2">
    <source>
        <dbReference type="EMBL" id="KKL82090.1"/>
    </source>
</evidence>
<feature type="domain" description="Glycosyl transferase family 1" evidence="1">
    <location>
        <begin position="223"/>
        <end position="381"/>
    </location>
</feature>
<dbReference type="Pfam" id="PF00534">
    <property type="entry name" value="Glycos_transf_1"/>
    <property type="match status" value="1"/>
</dbReference>
<evidence type="ECO:0000259" key="1">
    <source>
        <dbReference type="Pfam" id="PF00534"/>
    </source>
</evidence>
<dbReference type="InterPro" id="IPR050194">
    <property type="entry name" value="Glycosyltransferase_grp1"/>
</dbReference>
<dbReference type="AlphaFoldDB" id="A0A0F9HK74"/>
<organism evidence="2">
    <name type="scientific">marine sediment metagenome</name>
    <dbReference type="NCBI Taxonomy" id="412755"/>
    <lineage>
        <taxon>unclassified sequences</taxon>
        <taxon>metagenomes</taxon>
        <taxon>ecological metagenomes</taxon>
    </lineage>
</organism>
<accession>A0A0F9HK74</accession>
<name>A0A0F9HK74_9ZZZZ</name>
<dbReference type="CDD" id="cd03801">
    <property type="entry name" value="GT4_PimA-like"/>
    <property type="match status" value="1"/>
</dbReference>
<dbReference type="PANTHER" id="PTHR45947:SF3">
    <property type="entry name" value="SULFOQUINOVOSYL TRANSFERASE SQD2"/>
    <property type="match status" value="1"/>
</dbReference>
<dbReference type="SUPFAM" id="SSF53756">
    <property type="entry name" value="UDP-Glycosyltransferase/glycogen phosphorylase"/>
    <property type="match status" value="1"/>
</dbReference>
<dbReference type="GO" id="GO:0016757">
    <property type="term" value="F:glycosyltransferase activity"/>
    <property type="evidence" value="ECO:0007669"/>
    <property type="project" value="InterPro"/>
</dbReference>
<dbReference type="Gene3D" id="3.40.50.2000">
    <property type="entry name" value="Glycogen Phosphorylase B"/>
    <property type="match status" value="1"/>
</dbReference>
<dbReference type="InterPro" id="IPR001296">
    <property type="entry name" value="Glyco_trans_1"/>
</dbReference>
<reference evidence="2" key="1">
    <citation type="journal article" date="2015" name="Nature">
        <title>Complex archaea that bridge the gap between prokaryotes and eukaryotes.</title>
        <authorList>
            <person name="Spang A."/>
            <person name="Saw J.H."/>
            <person name="Jorgensen S.L."/>
            <person name="Zaremba-Niedzwiedzka K."/>
            <person name="Martijn J."/>
            <person name="Lind A.E."/>
            <person name="van Eijk R."/>
            <person name="Schleper C."/>
            <person name="Guy L."/>
            <person name="Ettema T.J."/>
        </authorList>
    </citation>
    <scope>NUCLEOTIDE SEQUENCE</scope>
</reference>
<sequence length="408" mass="45913">MNILIVCEHASDKFGGEAMLPLNYFKLLSKTDNQVYLVTHERVRSRLDFLEGINKDNIHYLPDTPLHKLIFKTRKILPDRVYTRTFGALLHFVTQYYQRKTVKKLVSQLNIDVVHEPAPVSATQPSAMYDVGTSVLIGPLNGGMSFPDEFKDMSGKIEVIIYSLAKYLDNIFNRILPGKRKANLILVANERTKQALPSCIKAPVEILVENGSFGTAKQDREYKNKEIINVLYVGRLVDWKCVDIVIEAVANLGSNVSVTIVGDGPDRKKLEALAEKNQLSNIQFTGLIPHKEVNNFYDNADIFILPSIRECGGAVVLEAMSRGLAVIATDWGGPADYITPSTGFLIAPQSREYMVTEFSNAIKTLAENPSLREKVGIAAIQRIEQHFLWNKKIEQIIAYYRQISRNIK</sequence>
<proteinExistence type="predicted"/>
<dbReference type="PANTHER" id="PTHR45947">
    <property type="entry name" value="SULFOQUINOVOSYL TRANSFERASE SQD2"/>
    <property type="match status" value="1"/>
</dbReference>
<dbReference type="EMBL" id="LAZR01022368">
    <property type="protein sequence ID" value="KKL82090.1"/>
    <property type="molecule type" value="Genomic_DNA"/>
</dbReference>